<dbReference type="CDD" id="cd01040">
    <property type="entry name" value="Mb-like"/>
    <property type="match status" value="1"/>
</dbReference>
<sequence>MGSVCSGGAQPVGSWAGSEAENPFETRFNKKERQCLRETWQQLNEPKDIVGTVFVEIIEANPELRKVFGVERAPKAGMLKMPKLGGHVARFTELIEQMTSFLGYTENLLGAWQLARKAGRMH</sequence>
<dbReference type="InterPro" id="IPR012292">
    <property type="entry name" value="Globin/Proto"/>
</dbReference>
<evidence type="ECO:0000256" key="1">
    <source>
        <dbReference type="SAM" id="MobiDB-lite"/>
    </source>
</evidence>
<name>A0A914WUC9_9BILA</name>
<evidence type="ECO:0000313" key="2">
    <source>
        <dbReference type="Proteomes" id="UP000887566"/>
    </source>
</evidence>
<keyword evidence="2" id="KW-1185">Reference proteome</keyword>
<dbReference type="Proteomes" id="UP000887566">
    <property type="component" value="Unplaced"/>
</dbReference>
<evidence type="ECO:0000313" key="3">
    <source>
        <dbReference type="WBParaSite" id="PSAMB.scaffold5441size11672.g26728.t1"/>
    </source>
</evidence>
<organism evidence="2 3">
    <name type="scientific">Plectus sambesii</name>
    <dbReference type="NCBI Taxonomy" id="2011161"/>
    <lineage>
        <taxon>Eukaryota</taxon>
        <taxon>Metazoa</taxon>
        <taxon>Ecdysozoa</taxon>
        <taxon>Nematoda</taxon>
        <taxon>Chromadorea</taxon>
        <taxon>Plectida</taxon>
        <taxon>Plectina</taxon>
        <taxon>Plectoidea</taxon>
        <taxon>Plectidae</taxon>
        <taxon>Plectus</taxon>
    </lineage>
</organism>
<dbReference type="SUPFAM" id="SSF46458">
    <property type="entry name" value="Globin-like"/>
    <property type="match status" value="1"/>
</dbReference>
<dbReference type="GO" id="GO:0020037">
    <property type="term" value="F:heme binding"/>
    <property type="evidence" value="ECO:0007669"/>
    <property type="project" value="InterPro"/>
</dbReference>
<protein>
    <submittedName>
        <fullName evidence="3">Globin</fullName>
    </submittedName>
</protein>
<dbReference type="GO" id="GO:0019825">
    <property type="term" value="F:oxygen binding"/>
    <property type="evidence" value="ECO:0007669"/>
    <property type="project" value="InterPro"/>
</dbReference>
<accession>A0A914WUC9</accession>
<dbReference type="InterPro" id="IPR044399">
    <property type="entry name" value="Mb-like_M"/>
</dbReference>
<dbReference type="AlphaFoldDB" id="A0A914WUC9"/>
<dbReference type="InterPro" id="IPR009050">
    <property type="entry name" value="Globin-like_sf"/>
</dbReference>
<dbReference type="Gene3D" id="1.10.490.10">
    <property type="entry name" value="Globins"/>
    <property type="match status" value="1"/>
</dbReference>
<reference evidence="3" key="1">
    <citation type="submission" date="2022-11" db="UniProtKB">
        <authorList>
            <consortium name="WormBaseParasite"/>
        </authorList>
    </citation>
    <scope>IDENTIFICATION</scope>
</reference>
<dbReference type="WBParaSite" id="PSAMB.scaffold5441size11672.g26728.t1">
    <property type="protein sequence ID" value="PSAMB.scaffold5441size11672.g26728.t1"/>
    <property type="gene ID" value="PSAMB.scaffold5441size11672.g26728"/>
</dbReference>
<feature type="region of interest" description="Disordered" evidence="1">
    <location>
        <begin position="1"/>
        <end position="24"/>
    </location>
</feature>
<proteinExistence type="predicted"/>